<dbReference type="PANTHER" id="PTHR32089">
    <property type="entry name" value="METHYL-ACCEPTING CHEMOTAXIS PROTEIN MCPB"/>
    <property type="match status" value="1"/>
</dbReference>
<dbReference type="EMBL" id="FOWD01000004">
    <property type="protein sequence ID" value="SFN93207.1"/>
    <property type="molecule type" value="Genomic_DNA"/>
</dbReference>
<dbReference type="Pfam" id="PF07700">
    <property type="entry name" value="HNOB"/>
    <property type="match status" value="1"/>
</dbReference>
<dbReference type="STRING" id="1527.SAMN04489757_104194"/>
<dbReference type="GO" id="GO:0016020">
    <property type="term" value="C:membrane"/>
    <property type="evidence" value="ECO:0007669"/>
    <property type="project" value="InterPro"/>
</dbReference>
<organism evidence="4 5">
    <name type="scientific">Anaerocolumna aminovalerica</name>
    <dbReference type="NCBI Taxonomy" id="1527"/>
    <lineage>
        <taxon>Bacteria</taxon>
        <taxon>Bacillati</taxon>
        <taxon>Bacillota</taxon>
        <taxon>Clostridia</taxon>
        <taxon>Lachnospirales</taxon>
        <taxon>Lachnospiraceae</taxon>
        <taxon>Anaerocolumna</taxon>
    </lineage>
</organism>
<dbReference type="Gene3D" id="1.10.287.950">
    <property type="entry name" value="Methyl-accepting chemotaxis protein"/>
    <property type="match status" value="1"/>
</dbReference>
<dbReference type="SUPFAM" id="SSF111126">
    <property type="entry name" value="Ligand-binding domain in the NO signalling and Golgi transport"/>
    <property type="match status" value="1"/>
</dbReference>
<keyword evidence="1 2" id="KW-0807">Transducer</keyword>
<evidence type="ECO:0000256" key="1">
    <source>
        <dbReference type="ARBA" id="ARBA00023224"/>
    </source>
</evidence>
<gene>
    <name evidence="4" type="ORF">SAMN04489757_104194</name>
</gene>
<reference evidence="4 5" key="1">
    <citation type="submission" date="2016-10" db="EMBL/GenBank/DDBJ databases">
        <authorList>
            <person name="de Groot N.N."/>
        </authorList>
    </citation>
    <scope>NUCLEOTIDE SEQUENCE [LARGE SCALE GENOMIC DNA]</scope>
    <source>
        <strain evidence="4 5">DSM 1283</strain>
    </source>
</reference>
<dbReference type="InterPro" id="IPR024096">
    <property type="entry name" value="NO_sig/Golgi_transp_ligand-bd"/>
</dbReference>
<evidence type="ECO:0000313" key="5">
    <source>
        <dbReference type="Proteomes" id="UP000198806"/>
    </source>
</evidence>
<evidence type="ECO:0000256" key="2">
    <source>
        <dbReference type="PROSITE-ProRule" id="PRU00284"/>
    </source>
</evidence>
<evidence type="ECO:0000313" key="4">
    <source>
        <dbReference type="EMBL" id="SFN93207.1"/>
    </source>
</evidence>
<dbReference type="Gene3D" id="3.90.1520.10">
    <property type="entry name" value="H-NOX domain"/>
    <property type="match status" value="1"/>
</dbReference>
<sequence length="597" mass="66706">MKGTVVSTWVESCRKLFGDSVVDEVLKGNGIDTDHIFSPFEDVPDVTAKGIVDQVGKKVGKNHKEIWFVMGEENIKTFSKAYPGFFRHESAYQFLKSMNDVHVIVMKRFKGAVPPILDVTPISSHEIIFTYRSKREMEDYLTGLISGVAHYFKEDIKVETLSKNEGETQLKLKFEKEIQYTKKYGINRFFSFGIFKKVAVKCAIPNALIAALVTLALSKDIAHTLILAGVTLLTTLASSFVFNQPRKLILKELDKLSERNFVESVVLKSNDEYEDFMNKINMVKKNVQKDFIGFNAIVDELYTFNKSVSEIAGTMETTSNDITNVLEQVAEAAITQAEDTEKAITVLDGSIHNVNSISDDGQYNKGQIEEAVVGIEESFHNVEATASQITDILTRFSDIRKRSNEMKENADNMTQIVLIVSSIAKQINLLALNASIEAARAGEAGRGFTVVAEEVRKLSEETNSAVEQINESLSYFVSNINHVGEGIEQEYSVLENENNKLSEAVDTSNQSNKRLKEVSKLLIKNSQDLKLEADNISKLFDGVKNLADIAEENSASTQEANSNVAVYVEQINELSHQIKVFDGMIKNFQEDLGNYEI</sequence>
<dbReference type="AlphaFoldDB" id="A0A1I5D229"/>
<dbReference type="PANTHER" id="PTHR32089:SF112">
    <property type="entry name" value="LYSOZYME-LIKE PROTEIN-RELATED"/>
    <property type="match status" value="1"/>
</dbReference>
<dbReference type="SUPFAM" id="SSF58104">
    <property type="entry name" value="Methyl-accepting chemotaxis protein (MCP) signaling domain"/>
    <property type="match status" value="1"/>
</dbReference>
<dbReference type="PROSITE" id="PS50111">
    <property type="entry name" value="CHEMOTAXIS_TRANSDUC_2"/>
    <property type="match status" value="1"/>
</dbReference>
<dbReference type="InterPro" id="IPR038158">
    <property type="entry name" value="H-NOX_domain_sf"/>
</dbReference>
<name>A0A1I5D229_9FIRM</name>
<dbReference type="SMART" id="SM00283">
    <property type="entry name" value="MA"/>
    <property type="match status" value="1"/>
</dbReference>
<dbReference type="InterPro" id="IPR011644">
    <property type="entry name" value="Heme_NO-bd"/>
</dbReference>
<proteinExistence type="predicted"/>
<keyword evidence="5" id="KW-1185">Reference proteome</keyword>
<dbReference type="GO" id="GO:0007165">
    <property type="term" value="P:signal transduction"/>
    <property type="evidence" value="ECO:0007669"/>
    <property type="project" value="UniProtKB-KW"/>
</dbReference>
<dbReference type="Proteomes" id="UP000198806">
    <property type="component" value="Unassembled WGS sequence"/>
</dbReference>
<accession>A0A1I5D229</accession>
<feature type="domain" description="Methyl-accepting transducer" evidence="3">
    <location>
        <begin position="311"/>
        <end position="568"/>
    </location>
</feature>
<dbReference type="GO" id="GO:0020037">
    <property type="term" value="F:heme binding"/>
    <property type="evidence" value="ECO:0007669"/>
    <property type="project" value="InterPro"/>
</dbReference>
<dbReference type="RefSeq" id="WP_170847880.1">
    <property type="nucleotide sequence ID" value="NZ_BAABFM010000079.1"/>
</dbReference>
<evidence type="ECO:0000259" key="3">
    <source>
        <dbReference type="PROSITE" id="PS50111"/>
    </source>
</evidence>
<dbReference type="InterPro" id="IPR004089">
    <property type="entry name" value="MCPsignal_dom"/>
</dbReference>
<dbReference type="Pfam" id="PF00015">
    <property type="entry name" value="MCPsignal"/>
    <property type="match status" value="1"/>
</dbReference>
<protein>
    <submittedName>
        <fullName evidence="4">Methyl-accepting chemotaxis protein</fullName>
    </submittedName>
</protein>